<keyword evidence="4" id="KW-0597">Phosphoprotein</keyword>
<evidence type="ECO:0000256" key="5">
    <source>
        <dbReference type="ARBA" id="ARBA00022737"/>
    </source>
</evidence>
<dbReference type="CDD" id="cd16990">
    <property type="entry name" value="ENTH_Epsin"/>
    <property type="match status" value="1"/>
</dbReference>
<dbReference type="GO" id="GO:0005768">
    <property type="term" value="C:endosome"/>
    <property type="evidence" value="ECO:0007669"/>
    <property type="project" value="TreeGrafter"/>
</dbReference>
<dbReference type="EMBL" id="JAFBMS010000018">
    <property type="protein sequence ID" value="KAG9344916.1"/>
    <property type="molecule type" value="Genomic_DNA"/>
</dbReference>
<reference evidence="9" key="1">
    <citation type="thesis" date="2021" institute="BYU ScholarsArchive" country="Provo, UT, USA">
        <title>Applications of and Algorithms for Genome Assembly and Genomic Analyses with an Emphasis on Marine Teleosts.</title>
        <authorList>
            <person name="Pickett B.D."/>
        </authorList>
    </citation>
    <scope>NUCLEOTIDE SEQUENCE</scope>
    <source>
        <strain evidence="9">HI-2016</strain>
    </source>
</reference>
<feature type="region of interest" description="Disordered" evidence="7">
    <location>
        <begin position="295"/>
        <end position="604"/>
    </location>
</feature>
<dbReference type="AlphaFoldDB" id="A0A8T2NZJ6"/>
<dbReference type="GO" id="GO:0030276">
    <property type="term" value="F:clathrin binding"/>
    <property type="evidence" value="ECO:0007669"/>
    <property type="project" value="TreeGrafter"/>
</dbReference>
<feature type="compositionally biased region" description="Low complexity" evidence="7">
    <location>
        <begin position="218"/>
        <end position="229"/>
    </location>
</feature>
<dbReference type="GO" id="GO:0030125">
    <property type="term" value="C:clathrin vesicle coat"/>
    <property type="evidence" value="ECO:0007669"/>
    <property type="project" value="TreeGrafter"/>
</dbReference>
<feature type="compositionally biased region" description="Gly residues" evidence="7">
    <location>
        <begin position="230"/>
        <end position="248"/>
    </location>
</feature>
<dbReference type="OrthoDB" id="4033880at2759"/>
<dbReference type="SMART" id="SM00273">
    <property type="entry name" value="ENTH"/>
    <property type="match status" value="1"/>
</dbReference>
<evidence type="ECO:0000256" key="6">
    <source>
        <dbReference type="ARBA" id="ARBA00023121"/>
    </source>
</evidence>
<evidence type="ECO:0000256" key="4">
    <source>
        <dbReference type="ARBA" id="ARBA00022553"/>
    </source>
</evidence>
<accession>A0A8T2NZJ6</accession>
<feature type="compositionally biased region" description="Low complexity" evidence="7">
    <location>
        <begin position="319"/>
        <end position="331"/>
    </location>
</feature>
<keyword evidence="3" id="KW-0963">Cytoplasm</keyword>
<evidence type="ECO:0000259" key="8">
    <source>
        <dbReference type="PROSITE" id="PS50942"/>
    </source>
</evidence>
<feature type="compositionally biased region" description="Low complexity" evidence="7">
    <location>
        <begin position="404"/>
        <end position="425"/>
    </location>
</feature>
<dbReference type="GO" id="GO:0005886">
    <property type="term" value="C:plasma membrane"/>
    <property type="evidence" value="ECO:0007669"/>
    <property type="project" value="TreeGrafter"/>
</dbReference>
<keyword evidence="5" id="KW-0677">Repeat</keyword>
<dbReference type="PANTHER" id="PTHR12276:SF48">
    <property type="entry name" value="EPSIN-1"/>
    <property type="match status" value="1"/>
</dbReference>
<dbReference type="Proteomes" id="UP000824540">
    <property type="component" value="Unassembled WGS sequence"/>
</dbReference>
<dbReference type="PANTHER" id="PTHR12276">
    <property type="entry name" value="EPSIN/ENT-RELATED"/>
    <property type="match status" value="1"/>
</dbReference>
<dbReference type="GO" id="GO:0006897">
    <property type="term" value="P:endocytosis"/>
    <property type="evidence" value="ECO:0007669"/>
    <property type="project" value="TreeGrafter"/>
</dbReference>
<evidence type="ECO:0000256" key="1">
    <source>
        <dbReference type="ARBA" id="ARBA00004496"/>
    </source>
</evidence>
<feature type="compositionally biased region" description="Polar residues" evidence="7">
    <location>
        <begin position="525"/>
        <end position="536"/>
    </location>
</feature>
<dbReference type="InterPro" id="IPR013809">
    <property type="entry name" value="ENTH"/>
</dbReference>
<feature type="compositionally biased region" description="Polar residues" evidence="7">
    <location>
        <begin position="385"/>
        <end position="400"/>
    </location>
</feature>
<sequence length="700" mass="72670">MQGGRGLSGDRERKRKVRHLLVPIRATTGYCRDLEGEKGSETFYFPKYLALGPNVVVAREGQSETEHSVNEWSQRKTDSHRFHGYFNREATSNDPWGPSSSLMSEIADLTYNVVAFSEIMSMVWKRLNDHGKNWRHVYKAMTLMEYLIKTGSERVAQQCRENIYAVQTLKDFQYIDRDGKDQGVNVREKAKQLVTLLKDEERLREERIHALKTKEKMAQTTSASSAPSGAGLGGGGLGSHTQGSGSGGDPEQAWPQSSGEEDLQLQLALAMSKEEAEQEERLRRGDDLRLQMAIEESKREKPKPEESSLMELSAVDPWGAPAAPPTVASAGPSPPPTSTAVATAGPWGPSDPWGATSPASPVSSDPWGGGGTTVAPPADPWGDSSRVNSDPWGSTAVTPPSSDPWGSSVAPSAASGPADPWAGDGVAPATDTLTSDPWGGPAKHTTNGTGDPELRGSTAPLGEGGGSTGSPVPFDLSALGSSLPVRKTPESFLGPNAALVDLDSLVSSKPKPKQPPPPTISSSSTHNPFLQTQGASSVPGMAVTPGSSISSRGVSPTPPPTSNPFGSTSLASISPQTSSLGLSQLRTSPVPPNPMLGTPHGQMPPPTLGMVQPGMAMPGMGVQMTPPQLGIGMVQSSPMGIPYGGISPMAPPGATILMGAGGPGQPQLILGPGTGGGMLGASGGVGGGATTGGSTNPFLL</sequence>
<feature type="compositionally biased region" description="Basic and acidic residues" evidence="7">
    <location>
        <begin position="295"/>
        <end position="306"/>
    </location>
</feature>
<proteinExistence type="inferred from homology"/>
<evidence type="ECO:0000256" key="7">
    <source>
        <dbReference type="SAM" id="MobiDB-lite"/>
    </source>
</evidence>
<feature type="region of interest" description="Disordered" evidence="7">
    <location>
        <begin position="211"/>
        <end position="262"/>
    </location>
</feature>
<dbReference type="Pfam" id="PF01417">
    <property type="entry name" value="ENTH"/>
    <property type="match status" value="1"/>
</dbReference>
<name>A0A8T2NZJ6_9TELE</name>
<evidence type="ECO:0000313" key="9">
    <source>
        <dbReference type="EMBL" id="KAG9344916.1"/>
    </source>
</evidence>
<comment type="similarity">
    <text evidence="2">Belongs to the epsin family.</text>
</comment>
<keyword evidence="10" id="KW-1185">Reference proteome</keyword>
<dbReference type="SMART" id="SM00726">
    <property type="entry name" value="UIM"/>
    <property type="match status" value="2"/>
</dbReference>
<dbReference type="InterPro" id="IPR003903">
    <property type="entry name" value="UIM_dom"/>
</dbReference>
<evidence type="ECO:0000313" key="10">
    <source>
        <dbReference type="Proteomes" id="UP000824540"/>
    </source>
</evidence>
<feature type="compositionally biased region" description="Polar residues" evidence="7">
    <location>
        <begin position="545"/>
        <end position="554"/>
    </location>
</feature>
<dbReference type="Gene3D" id="1.25.40.90">
    <property type="match status" value="1"/>
</dbReference>
<comment type="subcellular location">
    <subcellularLocation>
        <location evidence="1">Cytoplasm</location>
    </subcellularLocation>
</comment>
<comment type="caution">
    <text evidence="9">The sequence shown here is derived from an EMBL/GenBank/DDBJ whole genome shotgun (WGS) entry which is preliminary data.</text>
</comment>
<keyword evidence="6" id="KW-0446">Lipid-binding</keyword>
<dbReference type="SUPFAM" id="SSF48464">
    <property type="entry name" value="ENTH/VHS domain"/>
    <property type="match status" value="1"/>
</dbReference>
<dbReference type="InterPro" id="IPR008942">
    <property type="entry name" value="ENTH_VHS"/>
</dbReference>
<dbReference type="GO" id="GO:0005543">
    <property type="term" value="F:phospholipid binding"/>
    <property type="evidence" value="ECO:0007669"/>
    <property type="project" value="TreeGrafter"/>
</dbReference>
<evidence type="ECO:0000256" key="3">
    <source>
        <dbReference type="ARBA" id="ARBA00022490"/>
    </source>
</evidence>
<gene>
    <name evidence="9" type="ORF">JZ751_009456</name>
</gene>
<feature type="compositionally biased region" description="Polar residues" evidence="7">
    <location>
        <begin position="563"/>
        <end position="587"/>
    </location>
</feature>
<evidence type="ECO:0000256" key="2">
    <source>
        <dbReference type="ARBA" id="ARBA00010130"/>
    </source>
</evidence>
<feature type="domain" description="ENTH" evidence="8">
    <location>
        <begin position="75"/>
        <end position="207"/>
    </location>
</feature>
<dbReference type="PROSITE" id="PS50942">
    <property type="entry name" value="ENTH"/>
    <property type="match status" value="1"/>
</dbReference>
<protein>
    <recommendedName>
        <fullName evidence="8">ENTH domain-containing protein</fullName>
    </recommendedName>
</protein>
<dbReference type="FunFam" id="1.25.40.90:FF:000002">
    <property type="entry name" value="epsin-2 isoform X1"/>
    <property type="match status" value="1"/>
</dbReference>
<organism evidence="9 10">
    <name type="scientific">Albula glossodonta</name>
    <name type="common">roundjaw bonefish</name>
    <dbReference type="NCBI Taxonomy" id="121402"/>
    <lineage>
        <taxon>Eukaryota</taxon>
        <taxon>Metazoa</taxon>
        <taxon>Chordata</taxon>
        <taxon>Craniata</taxon>
        <taxon>Vertebrata</taxon>
        <taxon>Euteleostomi</taxon>
        <taxon>Actinopterygii</taxon>
        <taxon>Neopterygii</taxon>
        <taxon>Teleostei</taxon>
        <taxon>Albuliformes</taxon>
        <taxon>Albulidae</taxon>
        <taxon>Albula</taxon>
    </lineage>
</organism>
<dbReference type="PROSITE" id="PS50330">
    <property type="entry name" value="UIM"/>
    <property type="match status" value="2"/>
</dbReference>